<dbReference type="GO" id="GO:0016301">
    <property type="term" value="F:kinase activity"/>
    <property type="evidence" value="ECO:0007669"/>
    <property type="project" value="UniProtKB-KW"/>
</dbReference>
<dbReference type="Proteomes" id="UP000184121">
    <property type="component" value="Unassembled WGS sequence"/>
</dbReference>
<proteinExistence type="predicted"/>
<evidence type="ECO:0000259" key="1">
    <source>
        <dbReference type="Pfam" id="PF01636"/>
    </source>
</evidence>
<dbReference type="InterPro" id="IPR002575">
    <property type="entry name" value="Aminoglycoside_PTrfase"/>
</dbReference>
<sequence length="351" mass="40351">MEELIQTVFQDFYPNKSILAYTIIDIGLINSTYKIKTADADYILQKINQTVFPNIKALLNNKIKTTRYLNANGFFTLTFIENTKGQFYSEQYQAIWQLSTYIPSLVLDRIHSDAVASQVGAYLAKFHTALLNFPVSELEYTIPDFHNTIKRFHDFRESIKVASAERLLEAKESIAFLESNFKNIQDVANDINSGKIPLRVVHNDTKIGNMLFDKDNNILCMIDFDTIMPGSIFHDIGDALRTGTNTATEEEKDLSKVSFDIEIYEAFMKAYVNVASSFMSEKEAQNIHLSLPLILFEQACRFLGDYLNNDRYYATTYEDQNLVRAKTQIKLMDSVQSYLKTKKQFSITTRH</sequence>
<name>A0A1M7JKZ6_9FLAO</name>
<dbReference type="SUPFAM" id="SSF56112">
    <property type="entry name" value="Protein kinase-like (PK-like)"/>
    <property type="match status" value="1"/>
</dbReference>
<dbReference type="RefSeq" id="WP_072974330.1">
    <property type="nucleotide sequence ID" value="NZ_FRBY01000005.1"/>
</dbReference>
<reference evidence="3" key="1">
    <citation type="submission" date="2016-11" db="EMBL/GenBank/DDBJ databases">
        <authorList>
            <person name="Varghese N."/>
            <person name="Submissions S."/>
        </authorList>
    </citation>
    <scope>NUCLEOTIDE SEQUENCE [LARGE SCALE GENOMIC DNA]</scope>
    <source>
        <strain evidence="3">DSM 1811</strain>
    </source>
</reference>
<dbReference type="InterPro" id="IPR011009">
    <property type="entry name" value="Kinase-like_dom_sf"/>
</dbReference>
<feature type="domain" description="Aminoglycoside phosphotransferase" evidence="1">
    <location>
        <begin position="22"/>
        <end position="250"/>
    </location>
</feature>
<dbReference type="PANTHER" id="PTHR21064:SF5">
    <property type="entry name" value="SLR1880 PROTEIN"/>
    <property type="match status" value="1"/>
</dbReference>
<dbReference type="PANTHER" id="PTHR21064">
    <property type="entry name" value="AMINOGLYCOSIDE PHOSPHOTRANSFERASE DOMAIN-CONTAINING PROTEIN-RELATED"/>
    <property type="match status" value="1"/>
</dbReference>
<protein>
    <submittedName>
        <fullName evidence="2">N-acetylhexosamine 1-kinase</fullName>
    </submittedName>
</protein>
<accession>A0A1M7JKZ6</accession>
<keyword evidence="3" id="KW-1185">Reference proteome</keyword>
<dbReference type="Gene3D" id="3.90.1200.10">
    <property type="match status" value="1"/>
</dbReference>
<dbReference type="EMBL" id="FRBY01000005">
    <property type="protein sequence ID" value="SHM53684.1"/>
    <property type="molecule type" value="Genomic_DNA"/>
</dbReference>
<gene>
    <name evidence="2" type="ORF">SAMN05444366_3409</name>
</gene>
<dbReference type="Gene3D" id="3.30.200.20">
    <property type="entry name" value="Phosphorylase Kinase, domain 1"/>
    <property type="match status" value="1"/>
</dbReference>
<dbReference type="STRING" id="29534.SAMN05444366_3409"/>
<evidence type="ECO:0000313" key="2">
    <source>
        <dbReference type="EMBL" id="SHM53684.1"/>
    </source>
</evidence>
<dbReference type="AlphaFoldDB" id="A0A1M7JKZ6"/>
<dbReference type="OrthoDB" id="526037at2"/>
<organism evidence="2 3">
    <name type="scientific">Flavobacterium saccharophilum</name>
    <dbReference type="NCBI Taxonomy" id="29534"/>
    <lineage>
        <taxon>Bacteria</taxon>
        <taxon>Pseudomonadati</taxon>
        <taxon>Bacteroidota</taxon>
        <taxon>Flavobacteriia</taxon>
        <taxon>Flavobacteriales</taxon>
        <taxon>Flavobacteriaceae</taxon>
        <taxon>Flavobacterium</taxon>
    </lineage>
</organism>
<dbReference type="InterPro" id="IPR050249">
    <property type="entry name" value="Pseudomonas-type_ThrB"/>
</dbReference>
<keyword evidence="2" id="KW-0418">Kinase</keyword>
<keyword evidence="2" id="KW-0808">Transferase</keyword>
<dbReference type="Pfam" id="PF01636">
    <property type="entry name" value="APH"/>
    <property type="match status" value="1"/>
</dbReference>
<evidence type="ECO:0000313" key="3">
    <source>
        <dbReference type="Proteomes" id="UP000184121"/>
    </source>
</evidence>